<evidence type="ECO:0000313" key="3">
    <source>
        <dbReference type="Proteomes" id="UP000244336"/>
    </source>
</evidence>
<proteinExistence type="predicted"/>
<keyword evidence="3" id="KW-1185">Reference proteome</keyword>
<reference evidence="2 3" key="1">
    <citation type="submission" date="2018-04" db="EMBL/GenBank/DDBJ databases">
        <title>WGS assembly of Panicum hallii var. hallii HAL2.</title>
        <authorList>
            <person name="Lovell J."/>
            <person name="Jenkins J."/>
            <person name="Lowry D."/>
            <person name="Mamidi S."/>
            <person name="Sreedasyam A."/>
            <person name="Weng X."/>
            <person name="Barry K."/>
            <person name="Bonette J."/>
            <person name="Campitelli B."/>
            <person name="Daum C."/>
            <person name="Gordon S."/>
            <person name="Gould B."/>
            <person name="Lipzen A."/>
            <person name="MacQueen A."/>
            <person name="Palacio-Mejia J."/>
            <person name="Plott C."/>
            <person name="Shakirov E."/>
            <person name="Shu S."/>
            <person name="Yoshinaga Y."/>
            <person name="Zane M."/>
            <person name="Rokhsar D."/>
            <person name="Grimwood J."/>
            <person name="Schmutz J."/>
            <person name="Juenger T."/>
        </authorList>
    </citation>
    <scope>NUCLEOTIDE SEQUENCE [LARGE SCALE GENOMIC DNA]</scope>
    <source>
        <strain evidence="3">cv. HAL2</strain>
    </source>
</reference>
<dbReference type="Gramene" id="PUZ45773">
    <property type="protein sequence ID" value="PUZ45773"/>
    <property type="gene ID" value="GQ55_8G251400"/>
</dbReference>
<sequence length="78" mass="8118">MRTDSRPAMSSGSGRGMGGVAHPFAQHNILQVRSGHPHHPTRSQASSGTGAAVLVPTTGWICSQQNGMATPRRLVSSV</sequence>
<dbReference type="EMBL" id="CM009756">
    <property type="protein sequence ID" value="PUZ45773.1"/>
    <property type="molecule type" value="Genomic_DNA"/>
</dbReference>
<evidence type="ECO:0000313" key="2">
    <source>
        <dbReference type="EMBL" id="PUZ45773.1"/>
    </source>
</evidence>
<evidence type="ECO:0000256" key="1">
    <source>
        <dbReference type="SAM" id="MobiDB-lite"/>
    </source>
</evidence>
<dbReference type="AlphaFoldDB" id="A0A2T7CR83"/>
<accession>A0A2T7CR83</accession>
<feature type="region of interest" description="Disordered" evidence="1">
    <location>
        <begin position="1"/>
        <end position="21"/>
    </location>
</feature>
<name>A0A2T7CR83_9POAL</name>
<gene>
    <name evidence="2" type="ORF">GQ55_8G251400</name>
</gene>
<dbReference type="Proteomes" id="UP000244336">
    <property type="component" value="Chromosome 8"/>
</dbReference>
<organism evidence="2 3">
    <name type="scientific">Panicum hallii var. hallii</name>
    <dbReference type="NCBI Taxonomy" id="1504633"/>
    <lineage>
        <taxon>Eukaryota</taxon>
        <taxon>Viridiplantae</taxon>
        <taxon>Streptophyta</taxon>
        <taxon>Embryophyta</taxon>
        <taxon>Tracheophyta</taxon>
        <taxon>Spermatophyta</taxon>
        <taxon>Magnoliopsida</taxon>
        <taxon>Liliopsida</taxon>
        <taxon>Poales</taxon>
        <taxon>Poaceae</taxon>
        <taxon>PACMAD clade</taxon>
        <taxon>Panicoideae</taxon>
        <taxon>Panicodae</taxon>
        <taxon>Paniceae</taxon>
        <taxon>Panicinae</taxon>
        <taxon>Panicum</taxon>
        <taxon>Panicum sect. Panicum</taxon>
    </lineage>
</organism>
<protein>
    <submittedName>
        <fullName evidence="2">Uncharacterized protein</fullName>
    </submittedName>
</protein>